<evidence type="ECO:0000256" key="9">
    <source>
        <dbReference type="ARBA" id="ARBA00022679"/>
    </source>
</evidence>
<evidence type="ECO:0000256" key="3">
    <source>
        <dbReference type="ARBA" id="ARBA00007630"/>
    </source>
</evidence>
<dbReference type="Pfam" id="PF01746">
    <property type="entry name" value="tRNA_m1G_MT"/>
    <property type="match status" value="1"/>
</dbReference>
<dbReference type="PANTHER" id="PTHR46417:SF1">
    <property type="entry name" value="TRNA (GUANINE-N(1)-)-METHYLTRANSFERASE"/>
    <property type="match status" value="1"/>
</dbReference>
<dbReference type="GO" id="GO:0005829">
    <property type="term" value="C:cytosol"/>
    <property type="evidence" value="ECO:0007669"/>
    <property type="project" value="TreeGrafter"/>
</dbReference>
<evidence type="ECO:0000256" key="5">
    <source>
        <dbReference type="ARBA" id="ARBA00012807"/>
    </source>
</evidence>
<evidence type="ECO:0000256" key="14">
    <source>
        <dbReference type="ARBA" id="ARBA00047783"/>
    </source>
</evidence>
<dbReference type="HAMAP" id="MF_00605">
    <property type="entry name" value="TrmD"/>
    <property type="match status" value="1"/>
</dbReference>
<evidence type="ECO:0000256" key="11">
    <source>
        <dbReference type="ARBA" id="ARBA00022694"/>
    </source>
</evidence>
<comment type="subunit">
    <text evidence="4 15 17">Homodimer.</text>
</comment>
<dbReference type="FunFam" id="1.10.1270.20:FF:000001">
    <property type="entry name" value="tRNA (guanine-N(1)-)-methyltransferase"/>
    <property type="match status" value="1"/>
</dbReference>
<gene>
    <name evidence="15 19" type="primary">trmD</name>
    <name evidence="19" type="ORF">NSA47_03905</name>
</gene>
<dbReference type="PANTHER" id="PTHR46417">
    <property type="entry name" value="TRNA (GUANINE-N(1)-)-METHYLTRANSFERASE"/>
    <property type="match status" value="1"/>
</dbReference>
<evidence type="ECO:0000256" key="16">
    <source>
        <dbReference type="PIRSR" id="PIRSR000386-1"/>
    </source>
</evidence>
<feature type="binding site" evidence="15 16">
    <location>
        <begin position="132"/>
        <end position="137"/>
    </location>
    <ligand>
        <name>S-adenosyl-L-methionine</name>
        <dbReference type="ChEBI" id="CHEBI:59789"/>
    </ligand>
</feature>
<comment type="function">
    <text evidence="1 15 17">Specifically methylates guanosine-37 in various tRNAs.</text>
</comment>
<reference evidence="19" key="1">
    <citation type="submission" date="2022-07" db="EMBL/GenBank/DDBJ databases">
        <title>Enhanced cultured diversity of the mouse gut microbiota enables custom-made synthetic communities.</title>
        <authorList>
            <person name="Afrizal A."/>
        </authorList>
    </citation>
    <scope>NUCLEOTIDE SEQUENCE</scope>
    <source>
        <strain evidence="19">DSM 28593</strain>
    </source>
</reference>
<dbReference type="RefSeq" id="WP_257529587.1">
    <property type="nucleotide sequence ID" value="NZ_JANKAS010000002.1"/>
</dbReference>
<keyword evidence="9 15" id="KW-0808">Transferase</keyword>
<feature type="binding site" evidence="15 16">
    <location>
        <position position="112"/>
    </location>
    <ligand>
        <name>S-adenosyl-L-methionine</name>
        <dbReference type="ChEBI" id="CHEBI:59789"/>
    </ligand>
</feature>
<dbReference type="Proteomes" id="UP001205748">
    <property type="component" value="Unassembled WGS sequence"/>
</dbReference>
<evidence type="ECO:0000256" key="8">
    <source>
        <dbReference type="ARBA" id="ARBA00022603"/>
    </source>
</evidence>
<comment type="catalytic activity">
    <reaction evidence="14 15 17">
        <text>guanosine(37) in tRNA + S-adenosyl-L-methionine = N(1)-methylguanosine(37) in tRNA + S-adenosyl-L-homocysteine + H(+)</text>
        <dbReference type="Rhea" id="RHEA:36899"/>
        <dbReference type="Rhea" id="RHEA-COMP:10145"/>
        <dbReference type="Rhea" id="RHEA-COMP:10147"/>
        <dbReference type="ChEBI" id="CHEBI:15378"/>
        <dbReference type="ChEBI" id="CHEBI:57856"/>
        <dbReference type="ChEBI" id="CHEBI:59789"/>
        <dbReference type="ChEBI" id="CHEBI:73542"/>
        <dbReference type="ChEBI" id="CHEBI:74269"/>
        <dbReference type="EC" id="2.1.1.228"/>
    </reaction>
</comment>
<evidence type="ECO:0000256" key="10">
    <source>
        <dbReference type="ARBA" id="ARBA00022691"/>
    </source>
</evidence>
<evidence type="ECO:0000259" key="18">
    <source>
        <dbReference type="Pfam" id="PF01746"/>
    </source>
</evidence>
<dbReference type="GO" id="GO:0052906">
    <property type="term" value="F:tRNA (guanine(37)-N1)-methyltransferase activity"/>
    <property type="evidence" value="ECO:0007669"/>
    <property type="project" value="UniProtKB-UniRule"/>
</dbReference>
<protein>
    <recommendedName>
        <fullName evidence="6 15">tRNA (guanine-N(1)-)-methyltransferase</fullName>
        <ecNumber evidence="5 15">2.1.1.228</ecNumber>
    </recommendedName>
    <alternativeName>
        <fullName evidence="12 15">M1G-methyltransferase</fullName>
    </alternativeName>
    <alternativeName>
        <fullName evidence="13 15">tRNA [GM37] methyltransferase</fullName>
    </alternativeName>
</protein>
<keyword evidence="20" id="KW-1185">Reference proteome</keyword>
<evidence type="ECO:0000256" key="17">
    <source>
        <dbReference type="RuleBase" id="RU003464"/>
    </source>
</evidence>
<dbReference type="GO" id="GO:0002939">
    <property type="term" value="P:tRNA N1-guanine methylation"/>
    <property type="evidence" value="ECO:0007669"/>
    <property type="project" value="TreeGrafter"/>
</dbReference>
<evidence type="ECO:0000313" key="20">
    <source>
        <dbReference type="Proteomes" id="UP001205748"/>
    </source>
</evidence>
<evidence type="ECO:0000313" key="19">
    <source>
        <dbReference type="EMBL" id="MCR1898131.1"/>
    </source>
</evidence>
<organism evidence="19 20">
    <name type="scientific">Irregularibacter muris</name>
    <dbReference type="NCBI Taxonomy" id="1796619"/>
    <lineage>
        <taxon>Bacteria</taxon>
        <taxon>Bacillati</taxon>
        <taxon>Bacillota</taxon>
        <taxon>Clostridia</taxon>
        <taxon>Eubacteriales</taxon>
        <taxon>Eubacteriaceae</taxon>
        <taxon>Irregularibacter</taxon>
    </lineage>
</organism>
<evidence type="ECO:0000256" key="4">
    <source>
        <dbReference type="ARBA" id="ARBA00011738"/>
    </source>
</evidence>
<keyword evidence="10 15" id="KW-0949">S-adenosyl-L-methionine</keyword>
<evidence type="ECO:0000256" key="13">
    <source>
        <dbReference type="ARBA" id="ARBA00033392"/>
    </source>
</evidence>
<dbReference type="AlphaFoldDB" id="A0AAE3HD41"/>
<dbReference type="Gene3D" id="3.40.1280.10">
    <property type="match status" value="1"/>
</dbReference>
<keyword evidence="7 15" id="KW-0963">Cytoplasm</keyword>
<dbReference type="InterPro" id="IPR029026">
    <property type="entry name" value="tRNA_m1G_MTases_N"/>
</dbReference>
<evidence type="ECO:0000256" key="2">
    <source>
        <dbReference type="ARBA" id="ARBA00004496"/>
    </source>
</evidence>
<sequence length="241" mass="27641">MKIDILTIFPEMFNDFIGTSIMKRGIQKNIIDINVVNIRNFSRDKHKKADDYPYGGGPGMVMTPQPIYDAYQSIEKIDIKAPCIYLTPQGEHFNQNLAEELSQYPQVIFLCGHYEGVDQRIIDKIVTHEVSLGDYVLTGGELPAMVIIDCLSRLLPGMLGNENSATEDSISSGLLEFPQYTRPYEFLDQKVPEVLLSGNHEEIRKWRRGEALLKTKMRRPDLFNKLNLNKEDRILLSKYNK</sequence>
<dbReference type="SUPFAM" id="SSF75217">
    <property type="entry name" value="alpha/beta knot"/>
    <property type="match status" value="1"/>
</dbReference>
<evidence type="ECO:0000256" key="1">
    <source>
        <dbReference type="ARBA" id="ARBA00002634"/>
    </source>
</evidence>
<keyword evidence="8 15" id="KW-0489">Methyltransferase</keyword>
<dbReference type="FunFam" id="3.40.1280.10:FF:000001">
    <property type="entry name" value="tRNA (guanine-N(1)-)-methyltransferase"/>
    <property type="match status" value="1"/>
</dbReference>
<dbReference type="InterPro" id="IPR016009">
    <property type="entry name" value="tRNA_MeTrfase_TRMD/TRM10"/>
</dbReference>
<evidence type="ECO:0000256" key="12">
    <source>
        <dbReference type="ARBA" id="ARBA00029736"/>
    </source>
</evidence>
<keyword evidence="11 15" id="KW-0819">tRNA processing</keyword>
<dbReference type="CDD" id="cd18080">
    <property type="entry name" value="TrmD-like"/>
    <property type="match status" value="1"/>
</dbReference>
<dbReference type="NCBIfam" id="NF000648">
    <property type="entry name" value="PRK00026.1"/>
    <property type="match status" value="1"/>
</dbReference>
<dbReference type="InterPro" id="IPR023148">
    <property type="entry name" value="tRNA_m1G_MeTrfase_C_sf"/>
</dbReference>
<dbReference type="Gene3D" id="1.10.1270.20">
    <property type="entry name" value="tRNA(m1g37)methyltransferase, domain 2"/>
    <property type="match status" value="1"/>
</dbReference>
<name>A0AAE3HD41_9FIRM</name>
<dbReference type="EMBL" id="JANKAS010000002">
    <property type="protein sequence ID" value="MCR1898131.1"/>
    <property type="molecule type" value="Genomic_DNA"/>
</dbReference>
<dbReference type="InterPro" id="IPR029028">
    <property type="entry name" value="Alpha/beta_knot_MTases"/>
</dbReference>
<accession>A0AAE3HD41</accession>
<evidence type="ECO:0000256" key="6">
    <source>
        <dbReference type="ARBA" id="ARBA00014679"/>
    </source>
</evidence>
<dbReference type="NCBIfam" id="TIGR00088">
    <property type="entry name" value="trmD"/>
    <property type="match status" value="1"/>
</dbReference>
<evidence type="ECO:0000256" key="7">
    <source>
        <dbReference type="ARBA" id="ARBA00022490"/>
    </source>
</evidence>
<proteinExistence type="inferred from homology"/>
<comment type="similarity">
    <text evidence="3 15 17">Belongs to the RNA methyltransferase TrmD family.</text>
</comment>
<dbReference type="EC" id="2.1.1.228" evidence="5 15"/>
<evidence type="ECO:0000256" key="15">
    <source>
        <dbReference type="HAMAP-Rule" id="MF_00605"/>
    </source>
</evidence>
<comment type="caution">
    <text evidence="19">The sequence shown here is derived from an EMBL/GenBank/DDBJ whole genome shotgun (WGS) entry which is preliminary data.</text>
</comment>
<feature type="domain" description="tRNA methyltransferase TRMD/TRM10-type" evidence="18">
    <location>
        <begin position="1"/>
        <end position="225"/>
    </location>
</feature>
<dbReference type="InterPro" id="IPR002649">
    <property type="entry name" value="tRNA_m1G_MeTrfase_TrmD"/>
</dbReference>
<comment type="subcellular location">
    <subcellularLocation>
        <location evidence="2 15 17">Cytoplasm</location>
    </subcellularLocation>
</comment>
<dbReference type="PIRSF" id="PIRSF000386">
    <property type="entry name" value="tRNA_mtase"/>
    <property type="match status" value="1"/>
</dbReference>